<proteinExistence type="inferred from homology"/>
<name>A0A7Y9J8R8_9PSEU</name>
<dbReference type="GO" id="GO:0006281">
    <property type="term" value="P:DNA repair"/>
    <property type="evidence" value="ECO:0007669"/>
    <property type="project" value="InterPro"/>
</dbReference>
<dbReference type="Gene3D" id="2.40.50.140">
    <property type="entry name" value="Nucleic acid-binding proteins"/>
    <property type="match status" value="1"/>
</dbReference>
<feature type="region of interest" description="Disordered" evidence="5">
    <location>
        <begin position="316"/>
        <end position="338"/>
    </location>
</feature>
<dbReference type="PANTHER" id="PTHR45674">
    <property type="entry name" value="DNA LIGASE 1/3 FAMILY MEMBER"/>
    <property type="match status" value="1"/>
</dbReference>
<evidence type="ECO:0000259" key="6">
    <source>
        <dbReference type="PROSITE" id="PS50160"/>
    </source>
</evidence>
<evidence type="ECO:0000256" key="4">
    <source>
        <dbReference type="ARBA" id="ARBA00034003"/>
    </source>
</evidence>
<dbReference type="Proteomes" id="UP000535890">
    <property type="component" value="Unassembled WGS sequence"/>
</dbReference>
<dbReference type="GO" id="GO:0005524">
    <property type="term" value="F:ATP binding"/>
    <property type="evidence" value="ECO:0007669"/>
    <property type="project" value="InterPro"/>
</dbReference>
<comment type="catalytic activity">
    <reaction evidence="4">
        <text>ATP + (deoxyribonucleotide)n-3'-hydroxyl + 5'-phospho-(deoxyribonucleotide)m = (deoxyribonucleotide)n+m + AMP + diphosphate.</text>
        <dbReference type="EC" id="6.5.1.1"/>
    </reaction>
</comment>
<dbReference type="GO" id="GO:0006310">
    <property type="term" value="P:DNA recombination"/>
    <property type="evidence" value="ECO:0007669"/>
    <property type="project" value="InterPro"/>
</dbReference>
<sequence>MVDLANLPPEQVRALRRAPDAGFRAPMLASLSKPTDPPPPRAGWSFERKLDGVRVIATRERGERPRLWSRNRKPADASYPEVVEALDAAGPDRFVLDGEIIAADGRFGSLQARMHLSDPRRARATGVAIECHLFDLLVLDDLDVTRLPLVTRKALLGTVVRPEPPVLVLSPALDGDPLELRDAACADGWEGLIAKRLDAPYVEGRSHDWRKLKCVRDQEFVIGGWTDPAGSRSVLGALLVGYHEDGVLRYAGKVGTGFDDAALQLLRATLDPLTTDVDPFSDAPRERGRHWVRPELVCQVGFGEWTSDGRLRHPRYQGLRDDKDPREVVREVPPAREH</sequence>
<dbReference type="Gene3D" id="3.30.1490.70">
    <property type="match status" value="1"/>
</dbReference>
<dbReference type="InterPro" id="IPR012310">
    <property type="entry name" value="DNA_ligase_ATP-dep_cent"/>
</dbReference>
<reference evidence="7 8" key="1">
    <citation type="submission" date="2020-07" db="EMBL/GenBank/DDBJ databases">
        <title>Sequencing the genomes of 1000 actinobacteria strains.</title>
        <authorList>
            <person name="Klenk H.-P."/>
        </authorList>
    </citation>
    <scope>NUCLEOTIDE SEQUENCE [LARGE SCALE GENOMIC DNA]</scope>
    <source>
        <strain evidence="7 8">DSM 45772</strain>
    </source>
</reference>
<evidence type="ECO:0000256" key="3">
    <source>
        <dbReference type="ARBA" id="ARBA00022598"/>
    </source>
</evidence>
<dbReference type="PROSITE" id="PS50160">
    <property type="entry name" value="DNA_LIGASE_A3"/>
    <property type="match status" value="1"/>
</dbReference>
<evidence type="ECO:0000256" key="1">
    <source>
        <dbReference type="ARBA" id="ARBA00007572"/>
    </source>
</evidence>
<dbReference type="InterPro" id="IPR012340">
    <property type="entry name" value="NA-bd_OB-fold"/>
</dbReference>
<dbReference type="InterPro" id="IPR014146">
    <property type="entry name" value="LigD_ligase_dom"/>
</dbReference>
<dbReference type="Pfam" id="PF04679">
    <property type="entry name" value="DNA_ligase_A_C"/>
    <property type="match status" value="1"/>
</dbReference>
<feature type="compositionally biased region" description="Basic and acidic residues" evidence="5">
    <location>
        <begin position="318"/>
        <end position="338"/>
    </location>
</feature>
<dbReference type="SUPFAM" id="SSF50249">
    <property type="entry name" value="Nucleic acid-binding proteins"/>
    <property type="match status" value="1"/>
</dbReference>
<dbReference type="Gene3D" id="3.30.470.30">
    <property type="entry name" value="DNA ligase/mRNA capping enzyme"/>
    <property type="match status" value="1"/>
</dbReference>
<dbReference type="GO" id="GO:0003910">
    <property type="term" value="F:DNA ligase (ATP) activity"/>
    <property type="evidence" value="ECO:0007669"/>
    <property type="project" value="UniProtKB-EC"/>
</dbReference>
<dbReference type="InterPro" id="IPR050191">
    <property type="entry name" value="ATP-dep_DNA_ligase"/>
</dbReference>
<dbReference type="NCBIfam" id="TIGR02779">
    <property type="entry name" value="NHEJ_ligase_lig"/>
    <property type="match status" value="1"/>
</dbReference>
<feature type="domain" description="ATP-dependent DNA ligase family profile" evidence="6">
    <location>
        <begin position="133"/>
        <end position="213"/>
    </location>
</feature>
<evidence type="ECO:0000313" key="8">
    <source>
        <dbReference type="Proteomes" id="UP000535890"/>
    </source>
</evidence>
<evidence type="ECO:0000256" key="5">
    <source>
        <dbReference type="SAM" id="MobiDB-lite"/>
    </source>
</evidence>
<dbReference type="InterPro" id="IPR012309">
    <property type="entry name" value="DNA_ligase_ATP-dep_C"/>
</dbReference>
<accession>A0A7Y9J8R8</accession>
<evidence type="ECO:0000313" key="7">
    <source>
        <dbReference type="EMBL" id="NYD39877.1"/>
    </source>
</evidence>
<gene>
    <name evidence="7" type="ORF">BJ983_005979</name>
</gene>
<comment type="similarity">
    <text evidence="1">Belongs to the ATP-dependent DNA ligase family.</text>
</comment>
<dbReference type="Pfam" id="PF01068">
    <property type="entry name" value="DNA_ligase_A_M"/>
    <property type="match status" value="1"/>
</dbReference>
<dbReference type="AlphaFoldDB" id="A0A7Y9J8R8"/>
<dbReference type="SUPFAM" id="SSF56091">
    <property type="entry name" value="DNA ligase/mRNA capping enzyme, catalytic domain"/>
    <property type="match status" value="1"/>
</dbReference>
<organism evidence="7 8">
    <name type="scientific">Actinomycetospora corticicola</name>
    <dbReference type="NCBI Taxonomy" id="663602"/>
    <lineage>
        <taxon>Bacteria</taxon>
        <taxon>Bacillati</taxon>
        <taxon>Actinomycetota</taxon>
        <taxon>Actinomycetes</taxon>
        <taxon>Pseudonocardiales</taxon>
        <taxon>Pseudonocardiaceae</taxon>
        <taxon>Actinomycetospora</taxon>
    </lineage>
</organism>
<keyword evidence="8" id="KW-1185">Reference proteome</keyword>
<dbReference type="CDD" id="cd07971">
    <property type="entry name" value="OBF_DNA_ligase_LigD"/>
    <property type="match status" value="1"/>
</dbReference>
<comment type="caution">
    <text evidence="7">The sequence shown here is derived from an EMBL/GenBank/DDBJ whole genome shotgun (WGS) entry which is preliminary data.</text>
</comment>
<protein>
    <recommendedName>
        <fullName evidence="2">DNA ligase (ATP)</fullName>
        <ecNumber evidence="2">6.5.1.1</ecNumber>
    </recommendedName>
</protein>
<dbReference type="EMBL" id="JACCBN010000001">
    <property type="protein sequence ID" value="NYD39877.1"/>
    <property type="molecule type" value="Genomic_DNA"/>
</dbReference>
<dbReference type="RefSeq" id="WP_179797141.1">
    <property type="nucleotide sequence ID" value="NZ_BAABHP010000002.1"/>
</dbReference>
<keyword evidence="3 7" id="KW-0436">Ligase</keyword>
<dbReference type="EC" id="6.5.1.1" evidence="2"/>
<evidence type="ECO:0000256" key="2">
    <source>
        <dbReference type="ARBA" id="ARBA00012727"/>
    </source>
</evidence>
<dbReference type="PANTHER" id="PTHR45674:SF4">
    <property type="entry name" value="DNA LIGASE 1"/>
    <property type="match status" value="1"/>
</dbReference>